<dbReference type="PIRSF" id="PIRSF000137">
    <property type="entry name" value="Alcohol_oxidase"/>
    <property type="match status" value="1"/>
</dbReference>
<name>A0ABR1Q953_9PEZI</name>
<dbReference type="Gene3D" id="3.30.560.10">
    <property type="entry name" value="Glucose Oxidase, domain 3"/>
    <property type="match status" value="1"/>
</dbReference>
<keyword evidence="2" id="KW-0732">Signal</keyword>
<comment type="caution">
    <text evidence="4">The sequence shown here is derived from an EMBL/GenBank/DDBJ whole genome shotgun (WGS) entry which is preliminary data.</text>
</comment>
<dbReference type="RefSeq" id="XP_066698132.1">
    <property type="nucleotide sequence ID" value="XM_066845734.1"/>
</dbReference>
<feature type="chain" id="PRO_5045554503" description="Glucose-methanol-choline oxidoreductase N-terminal domain-containing protein" evidence="2">
    <location>
        <begin position="19"/>
        <end position="617"/>
    </location>
</feature>
<dbReference type="Gene3D" id="3.50.50.60">
    <property type="entry name" value="FAD/NAD(P)-binding domain"/>
    <property type="match status" value="2"/>
</dbReference>
<evidence type="ECO:0000259" key="3">
    <source>
        <dbReference type="PROSITE" id="PS00624"/>
    </source>
</evidence>
<protein>
    <recommendedName>
        <fullName evidence="3">Glucose-methanol-choline oxidoreductase N-terminal domain-containing protein</fullName>
    </recommendedName>
</protein>
<dbReference type="EMBL" id="JAQQWE010000006">
    <property type="protein sequence ID" value="KAK7948626.1"/>
    <property type="molecule type" value="Genomic_DNA"/>
</dbReference>
<dbReference type="Pfam" id="PF00732">
    <property type="entry name" value="GMC_oxred_N"/>
    <property type="match status" value="1"/>
</dbReference>
<feature type="domain" description="Glucose-methanol-choline oxidoreductase N-terminal" evidence="3">
    <location>
        <begin position="344"/>
        <end position="358"/>
    </location>
</feature>
<dbReference type="PROSITE" id="PS00624">
    <property type="entry name" value="GMC_OXRED_2"/>
    <property type="match status" value="1"/>
</dbReference>
<dbReference type="Pfam" id="PF05199">
    <property type="entry name" value="GMC_oxred_C"/>
    <property type="match status" value="1"/>
</dbReference>
<feature type="signal peptide" evidence="2">
    <location>
        <begin position="1"/>
        <end position="18"/>
    </location>
</feature>
<dbReference type="PANTHER" id="PTHR11552:SF80">
    <property type="entry name" value="GMC OXIDOREDUCTASE"/>
    <property type="match status" value="1"/>
</dbReference>
<evidence type="ECO:0000313" key="5">
    <source>
        <dbReference type="Proteomes" id="UP001391051"/>
    </source>
</evidence>
<dbReference type="GeneID" id="92078796"/>
<keyword evidence="5" id="KW-1185">Reference proteome</keyword>
<dbReference type="SUPFAM" id="SSF51905">
    <property type="entry name" value="FAD/NAD(P)-binding domain"/>
    <property type="match status" value="1"/>
</dbReference>
<evidence type="ECO:0000256" key="1">
    <source>
        <dbReference type="ARBA" id="ARBA00010790"/>
    </source>
</evidence>
<dbReference type="InterPro" id="IPR036188">
    <property type="entry name" value="FAD/NAD-bd_sf"/>
</dbReference>
<dbReference type="Proteomes" id="UP001391051">
    <property type="component" value="Unassembled WGS sequence"/>
</dbReference>
<dbReference type="SUPFAM" id="SSF54373">
    <property type="entry name" value="FAD-linked reductases, C-terminal domain"/>
    <property type="match status" value="1"/>
</dbReference>
<reference evidence="4 5" key="1">
    <citation type="submission" date="2023-01" db="EMBL/GenBank/DDBJ databases">
        <title>Analysis of 21 Apiospora genomes using comparative genomics revels a genus with tremendous synthesis potential of carbohydrate active enzymes and secondary metabolites.</title>
        <authorList>
            <person name="Sorensen T."/>
        </authorList>
    </citation>
    <scope>NUCLEOTIDE SEQUENCE [LARGE SCALE GENOMIC DNA]</scope>
    <source>
        <strain evidence="4 5">CBS 24483</strain>
    </source>
</reference>
<dbReference type="InterPro" id="IPR007867">
    <property type="entry name" value="GMC_OxRtase_C"/>
</dbReference>
<gene>
    <name evidence="4" type="ORF">PG986_009512</name>
</gene>
<evidence type="ECO:0000256" key="2">
    <source>
        <dbReference type="SAM" id="SignalP"/>
    </source>
</evidence>
<sequence>MLPRLFGALVLAATSAVAQNSSASYDYIVVGSGAAGAPLAANLARGGHSVLLLEAGDDQANNPNISTLANFNLATNDEKTRWDFWTKHSEDPERELKYLRMVWRKTDGSFYTGLDPPEGAKQLGIWYPRAGTLGGCAMHNAGVCALPADADWDIIVNKTGDESWSAANMRKYWVKMEKNEDLPKGTPGHGFDGWLSTTIGDTAWASGNSDIRTMAEQLAEATGGNKSDLVDLAKRDMNAPNPERDHDTGVFSLSAHQNKEGMRTGTNTYLKATLADSAKYPLTIQLETLVTKVLFDEKAKEPTAIGVEFLEGKSLYSADPRYDPKVQGKPGRAYAKKEVILSGGAFNTPQILKLSGIGPAAELKEFGIPVVKDLPGVGERVADNYENNLLALAAKPLNGSAGPISVMLQTPTALANKYGRNIYAWCNSFAFEGYWPGYPDDYGAAEYECAFVHMNPKSQAGYVRLRSADPRDTPEINLRFYETGADQDLTEQLDAIKTFRKAFASAPSPINPFNELHPCPGAFHDSETGTGAGAGCTDAEQKEYLKLQAHSHHVTSGCAIGGDDDAMAVLDSKFRVRGVRNLRVVDGSAFPVVPGAFPVCPTMMLGEKAAEDILAGA</sequence>
<comment type="similarity">
    <text evidence="1">Belongs to the GMC oxidoreductase family.</text>
</comment>
<accession>A0ABR1Q953</accession>
<proteinExistence type="inferred from homology"/>
<organism evidence="4 5">
    <name type="scientific">Apiospora aurea</name>
    <dbReference type="NCBI Taxonomy" id="335848"/>
    <lineage>
        <taxon>Eukaryota</taxon>
        <taxon>Fungi</taxon>
        <taxon>Dikarya</taxon>
        <taxon>Ascomycota</taxon>
        <taxon>Pezizomycotina</taxon>
        <taxon>Sordariomycetes</taxon>
        <taxon>Xylariomycetidae</taxon>
        <taxon>Amphisphaeriales</taxon>
        <taxon>Apiosporaceae</taxon>
        <taxon>Apiospora</taxon>
    </lineage>
</organism>
<dbReference type="InterPro" id="IPR000172">
    <property type="entry name" value="GMC_OxRdtase_N"/>
</dbReference>
<dbReference type="InterPro" id="IPR012132">
    <property type="entry name" value="GMC_OxRdtase"/>
</dbReference>
<dbReference type="PANTHER" id="PTHR11552">
    <property type="entry name" value="GLUCOSE-METHANOL-CHOLINE GMC OXIDOREDUCTASE"/>
    <property type="match status" value="1"/>
</dbReference>
<evidence type="ECO:0000313" key="4">
    <source>
        <dbReference type="EMBL" id="KAK7948626.1"/>
    </source>
</evidence>